<comment type="caution">
    <text evidence="1">The sequence shown here is derived from an EMBL/GenBank/DDBJ whole genome shotgun (WGS) entry which is preliminary data.</text>
</comment>
<proteinExistence type="predicted"/>
<dbReference type="RefSeq" id="WP_337312521.1">
    <property type="nucleotide sequence ID" value="NZ_JAEKNS010000117.1"/>
</dbReference>
<evidence type="ECO:0008006" key="3">
    <source>
        <dbReference type="Google" id="ProtNLM"/>
    </source>
</evidence>
<name>A0A934JY30_9BACT</name>
<accession>A0A934JY30</accession>
<reference evidence="1 2" key="1">
    <citation type="submission" date="2020-10" db="EMBL/GenBank/DDBJ databases">
        <title>Ca. Dormibacterota MAGs.</title>
        <authorList>
            <person name="Montgomery K."/>
        </authorList>
    </citation>
    <scope>NUCLEOTIDE SEQUENCE [LARGE SCALE GENOMIC DNA]</scope>
    <source>
        <strain evidence="1">SC8812_S17_18</strain>
    </source>
</reference>
<dbReference type="EMBL" id="JAEKNS010000117">
    <property type="protein sequence ID" value="MBJ7595424.1"/>
    <property type="molecule type" value="Genomic_DNA"/>
</dbReference>
<protein>
    <recommendedName>
        <fullName evidence="3">Alpha/beta hydrolase</fullName>
    </recommendedName>
</protein>
<dbReference type="InterPro" id="IPR029058">
    <property type="entry name" value="AB_hydrolase_fold"/>
</dbReference>
<sequence>MSALMVDRYEGALAAAHDAATNVIILDPERRRTRVSAVVLHMRGISVLETAAEWRPTTDDGVLAAIVESTLRDGDGAPCWDDDELAARDASRAAAQLSGMAGDSPLVLAGGSQGAGHAIRLAIDGSIPGVIGFLAIVGVTRLELISSQLPAAAARGLRGYMVAGQRDTSVLGPGFRS</sequence>
<dbReference type="SUPFAM" id="SSF53474">
    <property type="entry name" value="alpha/beta-Hydrolases"/>
    <property type="match status" value="1"/>
</dbReference>
<dbReference type="Proteomes" id="UP000606991">
    <property type="component" value="Unassembled WGS sequence"/>
</dbReference>
<organism evidence="1 2">
    <name type="scientific">Candidatus Aeolococcus gillhamiae</name>
    <dbReference type="NCBI Taxonomy" id="3127015"/>
    <lineage>
        <taxon>Bacteria</taxon>
        <taxon>Bacillati</taxon>
        <taxon>Candidatus Dormiibacterota</taxon>
        <taxon>Candidatus Dormibacteria</taxon>
        <taxon>Candidatus Aeolococcales</taxon>
        <taxon>Candidatus Aeolococcaceae</taxon>
        <taxon>Candidatus Aeolococcus</taxon>
    </lineage>
</organism>
<evidence type="ECO:0000313" key="1">
    <source>
        <dbReference type="EMBL" id="MBJ7595424.1"/>
    </source>
</evidence>
<gene>
    <name evidence="1" type="ORF">JF886_11305</name>
</gene>
<dbReference type="AlphaFoldDB" id="A0A934JY30"/>
<evidence type="ECO:0000313" key="2">
    <source>
        <dbReference type="Proteomes" id="UP000606991"/>
    </source>
</evidence>